<proteinExistence type="predicted"/>
<protein>
    <submittedName>
        <fullName evidence="6">Sarcoglycan epsilon</fullName>
    </submittedName>
</protein>
<evidence type="ECO:0000256" key="1">
    <source>
        <dbReference type="ARBA" id="ARBA00004370"/>
    </source>
</evidence>
<keyword evidence="3" id="KW-1133">Transmembrane helix</keyword>
<dbReference type="PANTHER" id="PTHR10132:SF17">
    <property type="entry name" value="EPSILON-SARCOGLYCAN"/>
    <property type="match status" value="1"/>
</dbReference>
<evidence type="ECO:0000256" key="2">
    <source>
        <dbReference type="ARBA" id="ARBA00023136"/>
    </source>
</evidence>
<dbReference type="Ensembl" id="ENSEBUT00000021086.1">
    <property type="protein sequence ID" value="ENSEBUP00000020510.1"/>
    <property type="gene ID" value="ENSEBUG00000012707.1"/>
</dbReference>
<dbReference type="Proteomes" id="UP000694388">
    <property type="component" value="Unplaced"/>
</dbReference>
<dbReference type="Pfam" id="PF20989">
    <property type="entry name" value="Sarcoglycan_2_C"/>
    <property type="match status" value="1"/>
</dbReference>
<dbReference type="InterPro" id="IPR048347">
    <property type="entry name" value="Sarcoglycan_C"/>
</dbReference>
<organism evidence="6 7">
    <name type="scientific">Eptatretus burgeri</name>
    <name type="common">Inshore hagfish</name>
    <dbReference type="NCBI Taxonomy" id="7764"/>
    <lineage>
        <taxon>Eukaryota</taxon>
        <taxon>Metazoa</taxon>
        <taxon>Chordata</taxon>
        <taxon>Craniata</taxon>
        <taxon>Vertebrata</taxon>
        <taxon>Cyclostomata</taxon>
        <taxon>Myxini</taxon>
        <taxon>Myxiniformes</taxon>
        <taxon>Myxinidae</taxon>
        <taxon>Eptatretinae</taxon>
        <taxon>Eptatretus</taxon>
    </lineage>
</organism>
<feature type="domain" description="Sarcoglycan alpha/epsilon N-terminal" evidence="4">
    <location>
        <begin position="64"/>
        <end position="153"/>
    </location>
</feature>
<dbReference type="InterPro" id="IPR008908">
    <property type="entry name" value="Sarcoglycan_alpha/epsilon"/>
</dbReference>
<dbReference type="SUPFAM" id="SSF49313">
    <property type="entry name" value="Cadherin-like"/>
    <property type="match status" value="1"/>
</dbReference>
<reference evidence="6" key="2">
    <citation type="submission" date="2025-09" db="UniProtKB">
        <authorList>
            <consortium name="Ensembl"/>
        </authorList>
    </citation>
    <scope>IDENTIFICATION</scope>
</reference>
<sequence length="469" mass="52198">MQLDANVLGEAMSTHAHMDDRSHDPTTGTAMDEGASVARVRAAAVVLVTVLVHLVSCDQDYYLSPGVTFVHVLNRAYYKRFFPPHTEDRDDPILFHTNLQGHPDRPGWLHYLQRSAHDDGMLYGTPTGLNVGKTVLEVIAYNRRTFDTIQHTVVFHILSSNVTLPFQAEFYISNMNVEEVLPSNVLGDFLGAVKAIWQPGHNLRLHALNVSSALDRGGRVPLPLAGKKEGVYVLVGSDVRFSSRLLEPLNLENKLRCRQESQPVISYDRKFGAQFNVDWCKFTLMDLSQGHKGAAIDRSPFGHNGDWQFPGIGHYKPPRPSFNQRDFHSEFVMTMAAPAILAFFLAILLSYAMCCRREGMEHMMQQCRARDTGQELCPCPEQYETTRQLAALAGFSATAAQGSLERGRLTLDYDSYSAAIMQAQQNPNASSFFGTAAYSGKKETSFITCLPQQGGAALQHPPVRNSYVK</sequence>
<keyword evidence="2 3" id="KW-0472">Membrane</keyword>
<feature type="domain" description="Sarcoglycan alpha/epsilon second" evidence="5">
    <location>
        <begin position="164"/>
        <end position="286"/>
    </location>
</feature>
<evidence type="ECO:0000256" key="3">
    <source>
        <dbReference type="SAM" id="Phobius"/>
    </source>
</evidence>
<dbReference type="GO" id="GO:0016012">
    <property type="term" value="C:sarcoglycan complex"/>
    <property type="evidence" value="ECO:0007669"/>
    <property type="project" value="InterPro"/>
</dbReference>
<keyword evidence="7" id="KW-1185">Reference proteome</keyword>
<dbReference type="InterPro" id="IPR015919">
    <property type="entry name" value="Cadherin-like_sf"/>
</dbReference>
<feature type="transmembrane region" description="Helical" evidence="3">
    <location>
        <begin position="331"/>
        <end position="354"/>
    </location>
</feature>
<name>A0A8C4QTW1_EPTBU</name>
<reference evidence="6" key="1">
    <citation type="submission" date="2025-08" db="UniProtKB">
        <authorList>
            <consortium name="Ensembl"/>
        </authorList>
    </citation>
    <scope>IDENTIFICATION</scope>
</reference>
<dbReference type="GeneTree" id="ENSGT00390000005672"/>
<evidence type="ECO:0000259" key="5">
    <source>
        <dbReference type="Pfam" id="PF20989"/>
    </source>
</evidence>
<accession>A0A8C4QTW1</accession>
<dbReference type="GO" id="GO:0005509">
    <property type="term" value="F:calcium ion binding"/>
    <property type="evidence" value="ECO:0007669"/>
    <property type="project" value="InterPro"/>
</dbReference>
<dbReference type="Pfam" id="PF05510">
    <property type="entry name" value="Sarcoglycan_2"/>
    <property type="match status" value="1"/>
</dbReference>
<evidence type="ECO:0000259" key="4">
    <source>
        <dbReference type="Pfam" id="PF05510"/>
    </source>
</evidence>
<dbReference type="AlphaFoldDB" id="A0A8C4QTW1"/>
<evidence type="ECO:0000313" key="7">
    <source>
        <dbReference type="Proteomes" id="UP000694388"/>
    </source>
</evidence>
<dbReference type="PANTHER" id="PTHR10132">
    <property type="entry name" value="ALPHA-/EPSILON-SARCOGLYCAN FAMILY MEMBER"/>
    <property type="match status" value="1"/>
</dbReference>
<comment type="subcellular location">
    <subcellularLocation>
        <location evidence="1">Membrane</location>
    </subcellularLocation>
</comment>
<evidence type="ECO:0000313" key="6">
    <source>
        <dbReference type="Ensembl" id="ENSEBUP00000020510.1"/>
    </source>
</evidence>
<dbReference type="InterPro" id="IPR048346">
    <property type="entry name" value="Sarcoglycan_N"/>
</dbReference>
<keyword evidence="3" id="KW-0812">Transmembrane</keyword>